<dbReference type="Pfam" id="PF21863">
    <property type="entry name" value="HTH_67"/>
    <property type="match status" value="1"/>
</dbReference>
<sequence>MTDDDMFKIACAAGPPIEQVVAIFMLHPQTFAESVKAGYINPLAGYVAGRGGVLGEATAATVAAAFVVFEPAFLGAMWEDGISVRGAAGAAELYWDQAASFARKYLHSAEGLDRITTLGKKIIAVTSSAGLPLYAGWRTMPLADDAVAQALQVMFILRELWGGVHLNALTISGITPVEAHMLNRGHHYTAMFGWPEPFTDGANKRDRYLEVQQTTNRRMAEILAAALDCNEANELARFSIGALASLKPAIPE</sequence>
<evidence type="ECO:0000313" key="1">
    <source>
        <dbReference type="EMBL" id="PBA28072.1"/>
    </source>
</evidence>
<accession>A0A2A2ZNJ9</accession>
<reference evidence="1 2" key="1">
    <citation type="submission" date="2017-08" db="EMBL/GenBank/DDBJ databases">
        <title>Phylogenetic analysis of Mycobacterium avium complex whole genomes.</title>
        <authorList>
            <person name="Caverly L.J."/>
            <person name="Spilker T."/>
            <person name="Lipuma J."/>
        </authorList>
    </citation>
    <scope>NUCLEOTIDE SEQUENCE [LARGE SCALE GENOMIC DNA]</scope>
    <source>
        <strain evidence="1 2">FLAC0165</strain>
    </source>
</reference>
<comment type="caution">
    <text evidence="1">The sequence shown here is derived from an EMBL/GenBank/DDBJ whole genome shotgun (WGS) entry which is preliminary data.</text>
</comment>
<gene>
    <name evidence="1" type="ORF">CKJ66_04425</name>
</gene>
<protein>
    <submittedName>
        <fullName evidence="1">EvbL</fullName>
    </submittedName>
</protein>
<dbReference type="NCBIfam" id="NF047719">
    <property type="entry name" value="SCO6745_fam_HTH"/>
    <property type="match status" value="1"/>
</dbReference>
<name>A0A2A2ZNJ9_MYCAV</name>
<dbReference type="AlphaFoldDB" id="A0A2A2ZNJ9"/>
<dbReference type="Proteomes" id="UP000217768">
    <property type="component" value="Unassembled WGS sequence"/>
</dbReference>
<dbReference type="RefSeq" id="WP_033719257.1">
    <property type="nucleotide sequence ID" value="NZ_NSEY01000007.1"/>
</dbReference>
<evidence type="ECO:0000313" key="2">
    <source>
        <dbReference type="Proteomes" id="UP000217768"/>
    </source>
</evidence>
<dbReference type="EMBL" id="NSFD01000004">
    <property type="protein sequence ID" value="PBA28072.1"/>
    <property type="molecule type" value="Genomic_DNA"/>
</dbReference>
<dbReference type="InterPro" id="IPR054058">
    <property type="entry name" value="HTH_67"/>
</dbReference>
<organism evidence="1 2">
    <name type="scientific">Mycobacterium avium</name>
    <dbReference type="NCBI Taxonomy" id="1764"/>
    <lineage>
        <taxon>Bacteria</taxon>
        <taxon>Bacillati</taxon>
        <taxon>Actinomycetota</taxon>
        <taxon>Actinomycetes</taxon>
        <taxon>Mycobacteriales</taxon>
        <taxon>Mycobacteriaceae</taxon>
        <taxon>Mycobacterium</taxon>
        <taxon>Mycobacterium avium complex (MAC)</taxon>
    </lineage>
</organism>
<proteinExistence type="predicted"/>